<dbReference type="EMBL" id="KI964579">
    <property type="protein sequence ID" value="EUC35196.1"/>
    <property type="molecule type" value="Genomic_DNA"/>
</dbReference>
<dbReference type="KEGG" id="bze:COCCADRAFT_91531"/>
<proteinExistence type="predicted"/>
<dbReference type="Proteomes" id="UP000053841">
    <property type="component" value="Unassembled WGS sequence"/>
</dbReference>
<accession>W6YUP9</accession>
<gene>
    <name evidence="1" type="ORF">COCCADRAFT_91531</name>
</gene>
<dbReference type="RefSeq" id="XP_007710542.1">
    <property type="nucleotide sequence ID" value="XM_007712352.1"/>
</dbReference>
<protein>
    <submittedName>
        <fullName evidence="1">Uncharacterized protein</fullName>
    </submittedName>
</protein>
<sequence length="65" mass="6985">MRLGSVVSRNCNAVQPHLVIGGRVPGGLPRTFFLRGNARSLIALPVSILEQWPALTQYNPVGAFA</sequence>
<keyword evidence="2" id="KW-1185">Reference proteome</keyword>
<dbReference type="AlphaFoldDB" id="W6YUP9"/>
<evidence type="ECO:0000313" key="2">
    <source>
        <dbReference type="Proteomes" id="UP000053841"/>
    </source>
</evidence>
<name>W6YUP9_COCC2</name>
<dbReference type="HOGENOM" id="CLU_2849342_0_0_1"/>
<evidence type="ECO:0000313" key="1">
    <source>
        <dbReference type="EMBL" id="EUC35196.1"/>
    </source>
</evidence>
<dbReference type="GeneID" id="19153201"/>
<reference evidence="1 2" key="1">
    <citation type="journal article" date="2013" name="PLoS Genet.">
        <title>Comparative genome structure, secondary metabolite, and effector coding capacity across Cochliobolus pathogens.</title>
        <authorList>
            <person name="Condon B.J."/>
            <person name="Leng Y."/>
            <person name="Wu D."/>
            <person name="Bushley K.E."/>
            <person name="Ohm R.A."/>
            <person name="Otillar R."/>
            <person name="Martin J."/>
            <person name="Schackwitz W."/>
            <person name="Grimwood J."/>
            <person name="MohdZainudin N."/>
            <person name="Xue C."/>
            <person name="Wang R."/>
            <person name="Manning V.A."/>
            <person name="Dhillon B."/>
            <person name="Tu Z.J."/>
            <person name="Steffenson B.J."/>
            <person name="Salamov A."/>
            <person name="Sun H."/>
            <person name="Lowry S."/>
            <person name="LaButti K."/>
            <person name="Han J."/>
            <person name="Copeland A."/>
            <person name="Lindquist E."/>
            <person name="Barry K."/>
            <person name="Schmutz J."/>
            <person name="Baker S.E."/>
            <person name="Ciuffetti L.M."/>
            <person name="Grigoriev I.V."/>
            <person name="Zhong S."/>
            <person name="Turgeon B.G."/>
        </authorList>
    </citation>
    <scope>NUCLEOTIDE SEQUENCE [LARGE SCALE GENOMIC DNA]</scope>
    <source>
        <strain evidence="1 2">26-R-13</strain>
    </source>
</reference>
<organism evidence="1 2">
    <name type="scientific">Cochliobolus carbonum (strain 26-R-13)</name>
    <name type="common">Maize leaf spot fungus</name>
    <name type="synonym">Bipolaris zeicola</name>
    <dbReference type="NCBI Taxonomy" id="930089"/>
    <lineage>
        <taxon>Eukaryota</taxon>
        <taxon>Fungi</taxon>
        <taxon>Dikarya</taxon>
        <taxon>Ascomycota</taxon>
        <taxon>Pezizomycotina</taxon>
        <taxon>Dothideomycetes</taxon>
        <taxon>Pleosporomycetidae</taxon>
        <taxon>Pleosporales</taxon>
        <taxon>Pleosporineae</taxon>
        <taxon>Pleosporaceae</taxon>
        <taxon>Bipolaris</taxon>
    </lineage>
</organism>